<dbReference type="Pfam" id="PF03466">
    <property type="entry name" value="LysR_substrate"/>
    <property type="match status" value="1"/>
</dbReference>
<keyword evidence="3 6" id="KW-0238">DNA-binding</keyword>
<dbReference type="InterPro" id="IPR005119">
    <property type="entry name" value="LysR_subst-bd"/>
</dbReference>
<dbReference type="SUPFAM" id="SSF53850">
    <property type="entry name" value="Periplasmic binding protein-like II"/>
    <property type="match status" value="1"/>
</dbReference>
<dbReference type="PROSITE" id="PS50931">
    <property type="entry name" value="HTH_LYSR"/>
    <property type="match status" value="1"/>
</dbReference>
<dbReference type="GO" id="GO:0003700">
    <property type="term" value="F:DNA-binding transcription factor activity"/>
    <property type="evidence" value="ECO:0007669"/>
    <property type="project" value="InterPro"/>
</dbReference>
<evidence type="ECO:0000313" key="6">
    <source>
        <dbReference type="EMBL" id="PFG49378.1"/>
    </source>
</evidence>
<keyword evidence="7" id="KW-1185">Reference proteome</keyword>
<dbReference type="Gene3D" id="1.10.10.10">
    <property type="entry name" value="Winged helix-like DNA-binding domain superfamily/Winged helix DNA-binding domain"/>
    <property type="match status" value="1"/>
</dbReference>
<dbReference type="PANTHER" id="PTHR30419">
    <property type="entry name" value="HTH-TYPE TRANSCRIPTIONAL REGULATOR YBHD"/>
    <property type="match status" value="1"/>
</dbReference>
<keyword evidence="4" id="KW-0804">Transcription</keyword>
<name>A0A2A9FDZ6_9PSEU</name>
<evidence type="ECO:0000256" key="4">
    <source>
        <dbReference type="ARBA" id="ARBA00023163"/>
    </source>
</evidence>
<evidence type="ECO:0000256" key="2">
    <source>
        <dbReference type="ARBA" id="ARBA00023015"/>
    </source>
</evidence>
<dbReference type="CDD" id="cd05466">
    <property type="entry name" value="PBP2_LTTR_substrate"/>
    <property type="match status" value="1"/>
</dbReference>
<proteinExistence type="inferred from homology"/>
<dbReference type="Pfam" id="PF00126">
    <property type="entry name" value="HTH_1"/>
    <property type="match status" value="1"/>
</dbReference>
<sequence length="291" mass="30871">MERRQIEYFLAVVEHGGFTHAARALHVAQPSLSHAVRALERELGGSLFHRLPHGAVLTSAGSALVGPAQQIVRDLRVAGSSVREVLGLGGGTLDIVAQTTLSVQPLAPLLGRFRVRHPRVRARVLAPESYTEVITKVRHGESEVGLVESDAEIHGLATARLPDQEILAVLPAGTTEADRLPRRELAELDLVSTPPGTTTRRIVEDTLAGLDVEPRIVVETQHRTMIVPLVLAGAGAALLPRAMAEEAGRQGAVLVPLEPAAILSGRLLWRPGPLSPAAAAFLALARAELGT</sequence>
<dbReference type="EMBL" id="PDJK01000002">
    <property type="protein sequence ID" value="PFG49378.1"/>
    <property type="molecule type" value="Genomic_DNA"/>
</dbReference>
<evidence type="ECO:0000256" key="1">
    <source>
        <dbReference type="ARBA" id="ARBA00009437"/>
    </source>
</evidence>
<dbReference type="Proteomes" id="UP000243542">
    <property type="component" value="Unassembled WGS sequence"/>
</dbReference>
<dbReference type="PRINTS" id="PR00039">
    <property type="entry name" value="HTHLYSR"/>
</dbReference>
<dbReference type="Gene3D" id="3.40.190.290">
    <property type="match status" value="1"/>
</dbReference>
<dbReference type="SUPFAM" id="SSF46785">
    <property type="entry name" value="Winged helix' DNA-binding domain"/>
    <property type="match status" value="1"/>
</dbReference>
<organism evidence="6 7">
    <name type="scientific">Amycolatopsis sulphurea</name>
    <dbReference type="NCBI Taxonomy" id="76022"/>
    <lineage>
        <taxon>Bacteria</taxon>
        <taxon>Bacillati</taxon>
        <taxon>Actinomycetota</taxon>
        <taxon>Actinomycetes</taxon>
        <taxon>Pseudonocardiales</taxon>
        <taxon>Pseudonocardiaceae</taxon>
        <taxon>Amycolatopsis</taxon>
    </lineage>
</organism>
<protein>
    <submittedName>
        <fullName evidence="6">DNA-binding transcriptional LysR family regulator</fullName>
    </submittedName>
</protein>
<dbReference type="InterPro" id="IPR036390">
    <property type="entry name" value="WH_DNA-bd_sf"/>
</dbReference>
<dbReference type="AlphaFoldDB" id="A0A2A9FDZ6"/>
<dbReference type="RefSeq" id="WP_098513290.1">
    <property type="nucleotide sequence ID" value="NZ_JBIAKZ010000018.1"/>
</dbReference>
<evidence type="ECO:0000313" key="7">
    <source>
        <dbReference type="Proteomes" id="UP000243542"/>
    </source>
</evidence>
<keyword evidence="2" id="KW-0805">Transcription regulation</keyword>
<evidence type="ECO:0000259" key="5">
    <source>
        <dbReference type="PROSITE" id="PS50931"/>
    </source>
</evidence>
<evidence type="ECO:0000256" key="3">
    <source>
        <dbReference type="ARBA" id="ARBA00023125"/>
    </source>
</evidence>
<reference evidence="6 7" key="1">
    <citation type="submission" date="2017-10" db="EMBL/GenBank/DDBJ databases">
        <title>Sequencing the genomes of 1000 actinobacteria strains.</title>
        <authorList>
            <person name="Klenk H.-P."/>
        </authorList>
    </citation>
    <scope>NUCLEOTIDE SEQUENCE [LARGE SCALE GENOMIC DNA]</scope>
    <source>
        <strain evidence="6 7">DSM 46092</strain>
    </source>
</reference>
<dbReference type="InterPro" id="IPR050950">
    <property type="entry name" value="HTH-type_LysR_regulators"/>
</dbReference>
<dbReference type="FunFam" id="1.10.10.10:FF:000001">
    <property type="entry name" value="LysR family transcriptional regulator"/>
    <property type="match status" value="1"/>
</dbReference>
<accession>A0A2A9FDZ6</accession>
<feature type="domain" description="HTH lysR-type" evidence="5">
    <location>
        <begin position="1"/>
        <end position="58"/>
    </location>
</feature>
<gene>
    <name evidence="6" type="ORF">ATK36_4529</name>
</gene>
<comment type="similarity">
    <text evidence="1">Belongs to the LysR transcriptional regulatory family.</text>
</comment>
<comment type="caution">
    <text evidence="6">The sequence shown here is derived from an EMBL/GenBank/DDBJ whole genome shotgun (WGS) entry which is preliminary data.</text>
</comment>
<dbReference type="InterPro" id="IPR000847">
    <property type="entry name" value="LysR_HTH_N"/>
</dbReference>
<dbReference type="GO" id="GO:0005829">
    <property type="term" value="C:cytosol"/>
    <property type="evidence" value="ECO:0007669"/>
    <property type="project" value="TreeGrafter"/>
</dbReference>
<dbReference type="GO" id="GO:0003677">
    <property type="term" value="F:DNA binding"/>
    <property type="evidence" value="ECO:0007669"/>
    <property type="project" value="UniProtKB-KW"/>
</dbReference>
<dbReference type="InterPro" id="IPR036388">
    <property type="entry name" value="WH-like_DNA-bd_sf"/>
</dbReference>